<dbReference type="AlphaFoldDB" id="B4GG08"/>
<gene>
    <name evidence="2" type="primary">Dper\GL22307</name>
    <name evidence="2" type="ORF">Dper_GL22307</name>
</gene>
<dbReference type="HOGENOM" id="CLU_685641_0_0_1"/>
<protein>
    <submittedName>
        <fullName evidence="2">GL22307</fullName>
    </submittedName>
</protein>
<evidence type="ECO:0000313" key="2">
    <source>
        <dbReference type="EMBL" id="EDW34543.1"/>
    </source>
</evidence>
<evidence type="ECO:0000313" key="3">
    <source>
        <dbReference type="Proteomes" id="UP000008744"/>
    </source>
</evidence>
<organism evidence="3">
    <name type="scientific">Drosophila persimilis</name>
    <name type="common">Fruit fly</name>
    <dbReference type="NCBI Taxonomy" id="7234"/>
    <lineage>
        <taxon>Eukaryota</taxon>
        <taxon>Metazoa</taxon>
        <taxon>Ecdysozoa</taxon>
        <taxon>Arthropoda</taxon>
        <taxon>Hexapoda</taxon>
        <taxon>Insecta</taxon>
        <taxon>Pterygota</taxon>
        <taxon>Neoptera</taxon>
        <taxon>Endopterygota</taxon>
        <taxon>Diptera</taxon>
        <taxon>Brachycera</taxon>
        <taxon>Muscomorpha</taxon>
        <taxon>Ephydroidea</taxon>
        <taxon>Drosophilidae</taxon>
        <taxon>Drosophila</taxon>
        <taxon>Sophophora</taxon>
    </lineage>
</organism>
<dbReference type="eggNOG" id="KOG1215">
    <property type="taxonomic scope" value="Eukaryota"/>
</dbReference>
<evidence type="ECO:0000256" key="1">
    <source>
        <dbReference type="SAM" id="MobiDB-lite"/>
    </source>
</evidence>
<accession>B4GG08</accession>
<dbReference type="EMBL" id="CH479182">
    <property type="protein sequence ID" value="EDW34543.1"/>
    <property type="molecule type" value="Genomic_DNA"/>
</dbReference>
<dbReference type="Proteomes" id="UP000008744">
    <property type="component" value="Unassembled WGS sequence"/>
</dbReference>
<sequence length="402" mass="44398">MGMRNPNQKPNKDNGKNKNKDKGKDKDKEENPAKSCQAEEEAEAEAEAEGKSNQIQGEPNNRCFMFALRKNVFRNMIYGSGSGSGSATPLKVEPQSLQRCRNDQRRPLAQLWPTTPCLSHQKTNFIGKQLKKEEKEQTLDGIWTPGSSGFWRLVRWKDVGNGACSRVGPMRRLISSRSPAWMAAVVLCGRGVEKPRSPVLETRRGCMYLNRVASDSISSATRFPCIRTTCTGATGAPGTLIKTGQSRSLAKDVACIPPSYDRLPELAAAGVRQDYPFLGELAEASKRLLFWTDVSSHQAIIRARVDGNEHVDLEEVRPTVRYPMRIDSTEGRDKTLICDGTTSDNCDNVHDEADCCKRPESFSVPSTSFASAALLCDGRASDIFAHRTKNRALMAPSKKLSN</sequence>
<reference evidence="2 3" key="1">
    <citation type="journal article" date="2007" name="Nature">
        <title>Evolution of genes and genomes on the Drosophila phylogeny.</title>
        <authorList>
            <consortium name="Drosophila 12 Genomes Consortium"/>
            <person name="Clark A.G."/>
            <person name="Eisen M.B."/>
            <person name="Smith D.R."/>
            <person name="Bergman C.M."/>
            <person name="Oliver B."/>
            <person name="Markow T.A."/>
            <person name="Kaufman T.C."/>
            <person name="Kellis M."/>
            <person name="Gelbart W."/>
            <person name="Iyer V.N."/>
            <person name="Pollard D.A."/>
            <person name="Sackton T.B."/>
            <person name="Larracuente A.M."/>
            <person name="Singh N.D."/>
            <person name="Abad J.P."/>
            <person name="Abt D.N."/>
            <person name="Adryan B."/>
            <person name="Aguade M."/>
            <person name="Akashi H."/>
            <person name="Anderson W.W."/>
            <person name="Aquadro C.F."/>
            <person name="Ardell D.H."/>
            <person name="Arguello R."/>
            <person name="Artieri C.G."/>
            <person name="Barbash D.A."/>
            <person name="Barker D."/>
            <person name="Barsanti P."/>
            <person name="Batterham P."/>
            <person name="Batzoglou S."/>
            <person name="Begun D."/>
            <person name="Bhutkar A."/>
            <person name="Blanco E."/>
            <person name="Bosak S.A."/>
            <person name="Bradley R.K."/>
            <person name="Brand A.D."/>
            <person name="Brent M.R."/>
            <person name="Brooks A.N."/>
            <person name="Brown R.H."/>
            <person name="Butlin R.K."/>
            <person name="Caggese C."/>
            <person name="Calvi B.R."/>
            <person name="Bernardo de Carvalho A."/>
            <person name="Caspi A."/>
            <person name="Castrezana S."/>
            <person name="Celniker S.E."/>
            <person name="Chang J.L."/>
            <person name="Chapple C."/>
            <person name="Chatterji S."/>
            <person name="Chinwalla A."/>
            <person name="Civetta A."/>
            <person name="Clifton S.W."/>
            <person name="Comeron J.M."/>
            <person name="Costello J.C."/>
            <person name="Coyne J.A."/>
            <person name="Daub J."/>
            <person name="David R.G."/>
            <person name="Delcher A.L."/>
            <person name="Delehaunty K."/>
            <person name="Do C.B."/>
            <person name="Ebling H."/>
            <person name="Edwards K."/>
            <person name="Eickbush T."/>
            <person name="Evans J.D."/>
            <person name="Filipski A."/>
            <person name="Findeiss S."/>
            <person name="Freyhult E."/>
            <person name="Fulton L."/>
            <person name="Fulton R."/>
            <person name="Garcia A.C."/>
            <person name="Gardiner A."/>
            <person name="Garfield D.A."/>
            <person name="Garvin B.E."/>
            <person name="Gibson G."/>
            <person name="Gilbert D."/>
            <person name="Gnerre S."/>
            <person name="Godfrey J."/>
            <person name="Good R."/>
            <person name="Gotea V."/>
            <person name="Gravely B."/>
            <person name="Greenberg A.J."/>
            <person name="Griffiths-Jones S."/>
            <person name="Gross S."/>
            <person name="Guigo R."/>
            <person name="Gustafson E.A."/>
            <person name="Haerty W."/>
            <person name="Hahn M.W."/>
            <person name="Halligan D.L."/>
            <person name="Halpern A.L."/>
            <person name="Halter G.M."/>
            <person name="Han M.V."/>
            <person name="Heger A."/>
            <person name="Hillier L."/>
            <person name="Hinrichs A.S."/>
            <person name="Holmes I."/>
            <person name="Hoskins R.A."/>
            <person name="Hubisz M.J."/>
            <person name="Hultmark D."/>
            <person name="Huntley M.A."/>
            <person name="Jaffe D.B."/>
            <person name="Jagadeeshan S."/>
            <person name="Jeck W.R."/>
            <person name="Johnson J."/>
            <person name="Jones C.D."/>
            <person name="Jordan W.C."/>
            <person name="Karpen G.H."/>
            <person name="Kataoka E."/>
            <person name="Keightley P.D."/>
            <person name="Kheradpour P."/>
            <person name="Kirkness E.F."/>
            <person name="Koerich L.B."/>
            <person name="Kristiansen K."/>
            <person name="Kudrna D."/>
            <person name="Kulathinal R.J."/>
            <person name="Kumar S."/>
            <person name="Kwok R."/>
            <person name="Lander E."/>
            <person name="Langley C.H."/>
            <person name="Lapoint R."/>
            <person name="Lazzaro B.P."/>
            <person name="Lee S.J."/>
            <person name="Levesque L."/>
            <person name="Li R."/>
            <person name="Lin C.F."/>
            <person name="Lin M.F."/>
            <person name="Lindblad-Toh K."/>
            <person name="Llopart A."/>
            <person name="Long M."/>
            <person name="Low L."/>
            <person name="Lozovsky E."/>
            <person name="Lu J."/>
            <person name="Luo M."/>
            <person name="Machado C.A."/>
            <person name="Makalowski W."/>
            <person name="Marzo M."/>
            <person name="Matsuda M."/>
            <person name="Matzkin L."/>
            <person name="McAllister B."/>
            <person name="McBride C.S."/>
            <person name="McKernan B."/>
            <person name="McKernan K."/>
            <person name="Mendez-Lago M."/>
            <person name="Minx P."/>
            <person name="Mollenhauer M.U."/>
            <person name="Montooth K."/>
            <person name="Mount S.M."/>
            <person name="Mu X."/>
            <person name="Myers E."/>
            <person name="Negre B."/>
            <person name="Newfeld S."/>
            <person name="Nielsen R."/>
            <person name="Noor M.A."/>
            <person name="O'Grady P."/>
            <person name="Pachter L."/>
            <person name="Papaceit M."/>
            <person name="Parisi M.J."/>
            <person name="Parisi M."/>
            <person name="Parts L."/>
            <person name="Pedersen J.S."/>
            <person name="Pesole G."/>
            <person name="Phillippy A.M."/>
            <person name="Ponting C.P."/>
            <person name="Pop M."/>
            <person name="Porcelli D."/>
            <person name="Powell J.R."/>
            <person name="Prohaska S."/>
            <person name="Pruitt K."/>
            <person name="Puig M."/>
            <person name="Quesneville H."/>
            <person name="Ram K.R."/>
            <person name="Rand D."/>
            <person name="Rasmussen M.D."/>
            <person name="Reed L.K."/>
            <person name="Reenan R."/>
            <person name="Reily A."/>
            <person name="Remington K.A."/>
            <person name="Rieger T.T."/>
            <person name="Ritchie M.G."/>
            <person name="Robin C."/>
            <person name="Rogers Y.H."/>
            <person name="Rohde C."/>
            <person name="Rozas J."/>
            <person name="Rubenfield M.J."/>
            <person name="Ruiz A."/>
            <person name="Russo S."/>
            <person name="Salzberg S.L."/>
            <person name="Sanchez-Gracia A."/>
            <person name="Saranga D.J."/>
            <person name="Sato H."/>
            <person name="Schaeffer S.W."/>
            <person name="Schatz M.C."/>
            <person name="Schlenke T."/>
            <person name="Schwartz R."/>
            <person name="Segarra C."/>
            <person name="Singh R.S."/>
            <person name="Sirot L."/>
            <person name="Sirota M."/>
            <person name="Sisneros N.B."/>
            <person name="Smith C.D."/>
            <person name="Smith T.F."/>
            <person name="Spieth J."/>
            <person name="Stage D.E."/>
            <person name="Stark A."/>
            <person name="Stephan W."/>
            <person name="Strausberg R.L."/>
            <person name="Strempel S."/>
            <person name="Sturgill D."/>
            <person name="Sutton G."/>
            <person name="Sutton G.G."/>
            <person name="Tao W."/>
            <person name="Teichmann S."/>
            <person name="Tobari Y.N."/>
            <person name="Tomimura Y."/>
            <person name="Tsolas J.M."/>
            <person name="Valente V.L."/>
            <person name="Venter E."/>
            <person name="Venter J.C."/>
            <person name="Vicario S."/>
            <person name="Vieira F.G."/>
            <person name="Vilella A.J."/>
            <person name="Villasante A."/>
            <person name="Walenz B."/>
            <person name="Wang J."/>
            <person name="Wasserman M."/>
            <person name="Watts T."/>
            <person name="Wilson D."/>
            <person name="Wilson R.K."/>
            <person name="Wing R.A."/>
            <person name="Wolfner M.F."/>
            <person name="Wong A."/>
            <person name="Wong G.K."/>
            <person name="Wu C.I."/>
            <person name="Wu G."/>
            <person name="Yamamoto D."/>
            <person name="Yang H.P."/>
            <person name="Yang S.P."/>
            <person name="Yorke J.A."/>
            <person name="Yoshida K."/>
            <person name="Zdobnov E."/>
            <person name="Zhang P."/>
            <person name="Zhang Y."/>
            <person name="Zimin A.V."/>
            <person name="Baldwin J."/>
            <person name="Abdouelleil A."/>
            <person name="Abdulkadir J."/>
            <person name="Abebe A."/>
            <person name="Abera B."/>
            <person name="Abreu J."/>
            <person name="Acer S.C."/>
            <person name="Aftuck L."/>
            <person name="Alexander A."/>
            <person name="An P."/>
            <person name="Anderson E."/>
            <person name="Anderson S."/>
            <person name="Arachi H."/>
            <person name="Azer M."/>
            <person name="Bachantsang P."/>
            <person name="Barry A."/>
            <person name="Bayul T."/>
            <person name="Berlin A."/>
            <person name="Bessette D."/>
            <person name="Bloom T."/>
            <person name="Blye J."/>
            <person name="Boguslavskiy L."/>
            <person name="Bonnet C."/>
            <person name="Boukhgalter B."/>
            <person name="Bourzgui I."/>
            <person name="Brown A."/>
            <person name="Cahill P."/>
            <person name="Channer S."/>
            <person name="Cheshatsang Y."/>
            <person name="Chuda L."/>
            <person name="Citroen M."/>
            <person name="Collymore A."/>
            <person name="Cooke P."/>
            <person name="Costello M."/>
            <person name="D'Aco K."/>
            <person name="Daza R."/>
            <person name="De Haan G."/>
            <person name="DeGray S."/>
            <person name="DeMaso C."/>
            <person name="Dhargay N."/>
            <person name="Dooley K."/>
            <person name="Dooley E."/>
            <person name="Doricent M."/>
            <person name="Dorje P."/>
            <person name="Dorjee K."/>
            <person name="Dupes A."/>
            <person name="Elong R."/>
            <person name="Falk J."/>
            <person name="Farina A."/>
            <person name="Faro S."/>
            <person name="Ferguson D."/>
            <person name="Fisher S."/>
            <person name="Foley C.D."/>
            <person name="Franke A."/>
            <person name="Friedrich D."/>
            <person name="Gadbois L."/>
            <person name="Gearin G."/>
            <person name="Gearin C.R."/>
            <person name="Giannoukos G."/>
            <person name="Goode T."/>
            <person name="Graham J."/>
            <person name="Grandbois E."/>
            <person name="Grewal S."/>
            <person name="Gyaltsen K."/>
            <person name="Hafez N."/>
            <person name="Hagos B."/>
            <person name="Hall J."/>
            <person name="Henson C."/>
            <person name="Hollinger A."/>
            <person name="Honan T."/>
            <person name="Huard M.D."/>
            <person name="Hughes L."/>
            <person name="Hurhula B."/>
            <person name="Husby M.E."/>
            <person name="Kamat A."/>
            <person name="Kanga B."/>
            <person name="Kashin S."/>
            <person name="Khazanovich D."/>
            <person name="Kisner P."/>
            <person name="Lance K."/>
            <person name="Lara M."/>
            <person name="Lee W."/>
            <person name="Lennon N."/>
            <person name="Letendre F."/>
            <person name="LeVine R."/>
            <person name="Lipovsky A."/>
            <person name="Liu X."/>
            <person name="Liu J."/>
            <person name="Liu S."/>
            <person name="Lokyitsang T."/>
            <person name="Lokyitsang Y."/>
            <person name="Lubonja R."/>
            <person name="Lui A."/>
            <person name="MacDonald P."/>
            <person name="Magnisalis V."/>
            <person name="Maru K."/>
            <person name="Matthews C."/>
            <person name="McCusker W."/>
            <person name="McDonough S."/>
            <person name="Mehta T."/>
            <person name="Meldrim J."/>
            <person name="Meneus L."/>
            <person name="Mihai O."/>
            <person name="Mihalev A."/>
            <person name="Mihova T."/>
            <person name="Mittelman R."/>
            <person name="Mlenga V."/>
            <person name="Montmayeur A."/>
            <person name="Mulrain L."/>
            <person name="Navidi A."/>
            <person name="Naylor J."/>
            <person name="Negash T."/>
            <person name="Nguyen T."/>
            <person name="Nguyen N."/>
            <person name="Nicol R."/>
            <person name="Norbu C."/>
            <person name="Norbu N."/>
            <person name="Novod N."/>
            <person name="O'Neill B."/>
            <person name="Osman S."/>
            <person name="Markiewicz E."/>
            <person name="Oyono O.L."/>
            <person name="Patti C."/>
            <person name="Phunkhang P."/>
            <person name="Pierre F."/>
            <person name="Priest M."/>
            <person name="Raghuraman S."/>
            <person name="Rege F."/>
            <person name="Reyes R."/>
            <person name="Rise C."/>
            <person name="Rogov P."/>
            <person name="Ross K."/>
            <person name="Ryan E."/>
            <person name="Settipalli S."/>
            <person name="Shea T."/>
            <person name="Sherpa N."/>
            <person name="Shi L."/>
            <person name="Shih D."/>
            <person name="Sparrow T."/>
            <person name="Spaulding J."/>
            <person name="Stalker J."/>
            <person name="Stange-Thomann N."/>
            <person name="Stavropoulos S."/>
            <person name="Stone C."/>
            <person name="Strader C."/>
            <person name="Tesfaye S."/>
            <person name="Thomson T."/>
            <person name="Thoulutsang Y."/>
            <person name="Thoulutsang D."/>
            <person name="Topham K."/>
            <person name="Topping I."/>
            <person name="Tsamla T."/>
            <person name="Vassiliev H."/>
            <person name="Vo A."/>
            <person name="Wangchuk T."/>
            <person name="Wangdi T."/>
            <person name="Weiand M."/>
            <person name="Wilkinson J."/>
            <person name="Wilson A."/>
            <person name="Yadav S."/>
            <person name="Young G."/>
            <person name="Yu Q."/>
            <person name="Zembek L."/>
            <person name="Zhong D."/>
            <person name="Zimmer A."/>
            <person name="Zwirko Z."/>
            <person name="Jaffe D.B."/>
            <person name="Alvarez P."/>
            <person name="Brockman W."/>
            <person name="Butler J."/>
            <person name="Chin C."/>
            <person name="Gnerre S."/>
            <person name="Grabherr M."/>
            <person name="Kleber M."/>
            <person name="Mauceli E."/>
            <person name="MacCallum I."/>
        </authorList>
    </citation>
    <scope>NUCLEOTIDE SEQUENCE [LARGE SCALE GENOMIC DNA]</scope>
    <source>
        <strain evidence="3">MSH-3 / Tucson 14011-0111.49</strain>
    </source>
</reference>
<proteinExistence type="predicted"/>
<feature type="region of interest" description="Disordered" evidence="1">
    <location>
        <begin position="1"/>
        <end position="58"/>
    </location>
</feature>
<dbReference type="PhylomeDB" id="B4GG08"/>
<name>B4GG08_DROPE</name>
<keyword evidence="3" id="KW-1185">Reference proteome</keyword>
<feature type="compositionally biased region" description="Acidic residues" evidence="1">
    <location>
        <begin position="38"/>
        <end position="47"/>
    </location>
</feature>
<feature type="compositionally biased region" description="Basic and acidic residues" evidence="1">
    <location>
        <begin position="10"/>
        <end position="32"/>
    </location>
</feature>